<sequence length="335" mass="38130">MKRPLCCLTLVRKFRSSTQPLLVSRRSSVSTGRSLRLFDWAELPYRYNIDRSQDRRQFSQVQTLGEARWGVGSYGDKWARKDQVPAAYEYRLSQLEYREEEIKAYAGPQVDRSTYEKPIRILARPSKESEDVKVSAGIASQSEPDCNTDDEIQDEETGGKINECKDGRSTKGSYAVNEVRKTPERSSEVDGVAKRDTTHEVDHMTTDPLQGQYNYQQDEIKVEDREVYGWSTRLVDSAEAAAIDEEMLQEDIPAATIYYHEGDELFAEDVDHHMAVLPEVTTSTTDITIDDVQVGDPDSRRLADVFTEQEPETDQTPSMLCRRSYIDDISIPATS</sequence>
<feature type="region of interest" description="Disordered" evidence="1">
    <location>
        <begin position="136"/>
        <end position="170"/>
    </location>
</feature>
<evidence type="ECO:0000256" key="1">
    <source>
        <dbReference type="SAM" id="MobiDB-lite"/>
    </source>
</evidence>
<organism evidence="2 3">
    <name type="scientific">Hyaloperonospora arabidopsidis (strain Emoy2)</name>
    <name type="common">Downy mildew agent</name>
    <name type="synonym">Peronospora arabidopsidis</name>
    <dbReference type="NCBI Taxonomy" id="559515"/>
    <lineage>
        <taxon>Eukaryota</taxon>
        <taxon>Sar</taxon>
        <taxon>Stramenopiles</taxon>
        <taxon>Oomycota</taxon>
        <taxon>Peronosporomycetes</taxon>
        <taxon>Peronosporales</taxon>
        <taxon>Peronosporaceae</taxon>
        <taxon>Hyaloperonospora</taxon>
    </lineage>
</organism>
<dbReference type="EnsemblProtists" id="HpaT807003">
    <property type="protein sequence ID" value="HpaP807003"/>
    <property type="gene ID" value="HpaG807003"/>
</dbReference>
<feature type="compositionally biased region" description="Acidic residues" evidence="1">
    <location>
        <begin position="146"/>
        <end position="156"/>
    </location>
</feature>
<dbReference type="Proteomes" id="UP000011713">
    <property type="component" value="Unassembled WGS sequence"/>
</dbReference>
<dbReference type="InParanoid" id="M4BKS0"/>
<dbReference type="AlphaFoldDB" id="M4BKS0"/>
<keyword evidence="3" id="KW-1185">Reference proteome</keyword>
<evidence type="ECO:0000313" key="3">
    <source>
        <dbReference type="Proteomes" id="UP000011713"/>
    </source>
</evidence>
<dbReference type="EMBL" id="JH598362">
    <property type="status" value="NOT_ANNOTATED_CDS"/>
    <property type="molecule type" value="Genomic_DNA"/>
</dbReference>
<reference evidence="2" key="2">
    <citation type="submission" date="2015-06" db="UniProtKB">
        <authorList>
            <consortium name="EnsemblProtists"/>
        </authorList>
    </citation>
    <scope>IDENTIFICATION</scope>
    <source>
        <strain evidence="2">Emoy2</strain>
    </source>
</reference>
<dbReference type="VEuPathDB" id="FungiDB:HpaG807003"/>
<name>M4BKS0_HYAAE</name>
<reference evidence="3" key="1">
    <citation type="journal article" date="2010" name="Science">
        <title>Signatures of adaptation to obligate biotrophy in the Hyaloperonospora arabidopsidis genome.</title>
        <authorList>
            <person name="Baxter L."/>
            <person name="Tripathy S."/>
            <person name="Ishaque N."/>
            <person name="Boot N."/>
            <person name="Cabral A."/>
            <person name="Kemen E."/>
            <person name="Thines M."/>
            <person name="Ah-Fong A."/>
            <person name="Anderson R."/>
            <person name="Badejoko W."/>
            <person name="Bittner-Eddy P."/>
            <person name="Boore J.L."/>
            <person name="Chibucos M.C."/>
            <person name="Coates M."/>
            <person name="Dehal P."/>
            <person name="Delehaunty K."/>
            <person name="Dong S."/>
            <person name="Downton P."/>
            <person name="Dumas B."/>
            <person name="Fabro G."/>
            <person name="Fronick C."/>
            <person name="Fuerstenberg S.I."/>
            <person name="Fulton L."/>
            <person name="Gaulin E."/>
            <person name="Govers F."/>
            <person name="Hughes L."/>
            <person name="Humphray S."/>
            <person name="Jiang R.H."/>
            <person name="Judelson H."/>
            <person name="Kamoun S."/>
            <person name="Kyung K."/>
            <person name="Meijer H."/>
            <person name="Minx P."/>
            <person name="Morris P."/>
            <person name="Nelson J."/>
            <person name="Phuntumart V."/>
            <person name="Qutob D."/>
            <person name="Rehmany A."/>
            <person name="Rougon-Cardoso A."/>
            <person name="Ryden P."/>
            <person name="Torto-Alalibo T."/>
            <person name="Studholme D."/>
            <person name="Wang Y."/>
            <person name="Win J."/>
            <person name="Wood J."/>
            <person name="Clifton S.W."/>
            <person name="Rogers J."/>
            <person name="Van den Ackerveken G."/>
            <person name="Jones J.D."/>
            <person name="McDowell J.M."/>
            <person name="Beynon J."/>
            <person name="Tyler B.M."/>
        </authorList>
    </citation>
    <scope>NUCLEOTIDE SEQUENCE [LARGE SCALE GENOMIC DNA]</scope>
    <source>
        <strain evidence="3">Emoy2</strain>
    </source>
</reference>
<proteinExistence type="predicted"/>
<protein>
    <submittedName>
        <fullName evidence="2">Uncharacterized protein</fullName>
    </submittedName>
</protein>
<accession>M4BKS0</accession>
<dbReference type="HOGENOM" id="CLU_830163_0_0_1"/>
<evidence type="ECO:0000313" key="2">
    <source>
        <dbReference type="EnsemblProtists" id="HpaP807003"/>
    </source>
</evidence>